<evidence type="ECO:0000256" key="8">
    <source>
        <dbReference type="ARBA" id="ARBA00038932"/>
    </source>
</evidence>
<evidence type="ECO:0000256" key="1">
    <source>
        <dbReference type="ARBA" id="ARBA00004613"/>
    </source>
</evidence>
<protein>
    <recommendedName>
        <fullName evidence="12">L-dopachrome isomerase</fullName>
        <ecNumber evidence="9">5.3.2.1</ecNumber>
        <ecNumber evidence="8">5.3.3.12</ecNumber>
    </recommendedName>
    <alternativeName>
        <fullName evidence="10">L-dopachrome tautomerase</fullName>
    </alternativeName>
    <alternativeName>
        <fullName evidence="11">Phenylpyruvate tautomerase</fullName>
    </alternativeName>
</protein>
<keyword evidence="5" id="KW-0413">Isomerase</keyword>
<dbReference type="Pfam" id="PF01187">
    <property type="entry name" value="MIF"/>
    <property type="match status" value="1"/>
</dbReference>
<dbReference type="EC" id="5.3.3.12" evidence="8"/>
<evidence type="ECO:0000313" key="13">
    <source>
        <dbReference type="EMBL" id="KAF5373143.1"/>
    </source>
</evidence>
<reference evidence="13 14" key="1">
    <citation type="journal article" date="2020" name="ISME J.">
        <title>Uncovering the hidden diversity of litter-decomposition mechanisms in mushroom-forming fungi.</title>
        <authorList>
            <person name="Floudas D."/>
            <person name="Bentzer J."/>
            <person name="Ahren D."/>
            <person name="Johansson T."/>
            <person name="Persson P."/>
            <person name="Tunlid A."/>
        </authorList>
    </citation>
    <scope>NUCLEOTIDE SEQUENCE [LARGE SCALE GENOMIC DNA]</scope>
    <source>
        <strain evidence="13 14">CBS 291.85</strain>
    </source>
</reference>
<dbReference type="InterPro" id="IPR001398">
    <property type="entry name" value="Macrophage_inhib_fac"/>
</dbReference>
<comment type="similarity">
    <text evidence="2">Belongs to the MIF family.</text>
</comment>
<dbReference type="Gene3D" id="3.30.429.10">
    <property type="entry name" value="Macrophage Migration Inhibitory Factor"/>
    <property type="match status" value="1"/>
</dbReference>
<name>A0A8H5GXU5_9AGAR</name>
<dbReference type="OrthoDB" id="255819at2759"/>
<dbReference type="EC" id="5.3.2.1" evidence="9"/>
<evidence type="ECO:0000256" key="4">
    <source>
        <dbReference type="ARBA" id="ARBA00022525"/>
    </source>
</evidence>
<gene>
    <name evidence="13" type="ORF">D9758_001531</name>
</gene>
<dbReference type="PANTHER" id="PTHR11954">
    <property type="entry name" value="D-DOPACHROME DECARBOXYLASE"/>
    <property type="match status" value="1"/>
</dbReference>
<comment type="subcellular location">
    <subcellularLocation>
        <location evidence="1">Secreted</location>
    </subcellularLocation>
</comment>
<dbReference type="GO" id="GO:0004167">
    <property type="term" value="F:dopachrome isomerase activity"/>
    <property type="evidence" value="ECO:0007669"/>
    <property type="project" value="UniProtKB-EC"/>
</dbReference>
<evidence type="ECO:0000256" key="12">
    <source>
        <dbReference type="ARBA" id="ARBA00042730"/>
    </source>
</evidence>
<evidence type="ECO:0000256" key="2">
    <source>
        <dbReference type="ARBA" id="ARBA00005851"/>
    </source>
</evidence>
<dbReference type="AlphaFoldDB" id="A0A8H5GXU5"/>
<evidence type="ECO:0000256" key="10">
    <source>
        <dbReference type="ARBA" id="ARBA00041631"/>
    </source>
</evidence>
<evidence type="ECO:0000256" key="7">
    <source>
        <dbReference type="ARBA" id="ARBA00036823"/>
    </source>
</evidence>
<evidence type="ECO:0000313" key="14">
    <source>
        <dbReference type="Proteomes" id="UP000559256"/>
    </source>
</evidence>
<evidence type="ECO:0000256" key="11">
    <source>
        <dbReference type="ARBA" id="ARBA00041912"/>
    </source>
</evidence>
<keyword evidence="3" id="KW-0202">Cytokine</keyword>
<dbReference type="EMBL" id="JAACJM010000004">
    <property type="protein sequence ID" value="KAF5373143.1"/>
    <property type="molecule type" value="Genomic_DNA"/>
</dbReference>
<keyword evidence="4" id="KW-0964">Secreted</keyword>
<keyword evidence="14" id="KW-1185">Reference proteome</keyword>
<dbReference type="SUPFAM" id="SSF55331">
    <property type="entry name" value="Tautomerase/MIF"/>
    <property type="match status" value="1"/>
</dbReference>
<proteinExistence type="inferred from homology"/>
<accession>A0A8H5GXU5</accession>
<sequence>MPVVDFKTNVKIPNVEEYVKDLSKLSAPLVGYAEDYICVSVLHGQPMSFKGTFDPAFLLSITLIGSTPDNNSKLSAAYFEHFKKTLGIDDDRGYITFIDPEKSNVGFKGMTVEQVLAALATK</sequence>
<dbReference type="Proteomes" id="UP000559256">
    <property type="component" value="Unassembled WGS sequence"/>
</dbReference>
<evidence type="ECO:0000256" key="3">
    <source>
        <dbReference type="ARBA" id="ARBA00022514"/>
    </source>
</evidence>
<evidence type="ECO:0000256" key="5">
    <source>
        <dbReference type="ARBA" id="ARBA00023235"/>
    </source>
</evidence>
<organism evidence="13 14">
    <name type="scientific">Tetrapyrgos nigripes</name>
    <dbReference type="NCBI Taxonomy" id="182062"/>
    <lineage>
        <taxon>Eukaryota</taxon>
        <taxon>Fungi</taxon>
        <taxon>Dikarya</taxon>
        <taxon>Basidiomycota</taxon>
        <taxon>Agaricomycotina</taxon>
        <taxon>Agaricomycetes</taxon>
        <taxon>Agaricomycetidae</taxon>
        <taxon>Agaricales</taxon>
        <taxon>Marasmiineae</taxon>
        <taxon>Marasmiaceae</taxon>
        <taxon>Tetrapyrgos</taxon>
    </lineage>
</organism>
<comment type="caution">
    <text evidence="13">The sequence shown here is derived from an EMBL/GenBank/DDBJ whole genome shotgun (WGS) entry which is preliminary data.</text>
</comment>
<comment type="catalytic activity">
    <reaction evidence="6">
        <text>3-phenylpyruvate = enol-phenylpyruvate</text>
        <dbReference type="Rhea" id="RHEA:17097"/>
        <dbReference type="ChEBI" id="CHEBI:16815"/>
        <dbReference type="ChEBI" id="CHEBI:18005"/>
        <dbReference type="EC" id="5.3.2.1"/>
    </reaction>
</comment>
<dbReference type="GO" id="GO:0050178">
    <property type="term" value="F:phenylpyruvate tautomerase activity"/>
    <property type="evidence" value="ECO:0007669"/>
    <property type="project" value="UniProtKB-EC"/>
</dbReference>
<comment type="catalytic activity">
    <reaction evidence="7">
        <text>L-dopachrome = 5,6-dihydroxyindole-2-carboxylate</text>
        <dbReference type="Rhea" id="RHEA:13041"/>
        <dbReference type="ChEBI" id="CHEBI:16875"/>
        <dbReference type="ChEBI" id="CHEBI:57509"/>
        <dbReference type="EC" id="5.3.3.12"/>
    </reaction>
</comment>
<dbReference type="InterPro" id="IPR014347">
    <property type="entry name" value="Tautomerase/MIF_sf"/>
</dbReference>
<dbReference type="GO" id="GO:0005615">
    <property type="term" value="C:extracellular space"/>
    <property type="evidence" value="ECO:0007669"/>
    <property type="project" value="UniProtKB-KW"/>
</dbReference>
<evidence type="ECO:0000256" key="6">
    <source>
        <dbReference type="ARBA" id="ARBA00036735"/>
    </source>
</evidence>
<dbReference type="PANTHER" id="PTHR11954:SF6">
    <property type="entry name" value="MACROPHAGE MIGRATION INHIBITORY FACTOR"/>
    <property type="match status" value="1"/>
</dbReference>
<evidence type="ECO:0000256" key="9">
    <source>
        <dbReference type="ARBA" id="ARBA00039086"/>
    </source>
</evidence>